<keyword evidence="3" id="KW-1185">Reference proteome</keyword>
<dbReference type="OrthoDB" id="6712829at2"/>
<feature type="domain" description="DUF4145" evidence="1">
    <location>
        <begin position="112"/>
        <end position="202"/>
    </location>
</feature>
<evidence type="ECO:0000313" key="2">
    <source>
        <dbReference type="EMBL" id="ART62852.1"/>
    </source>
</evidence>
<sequence>MSLLVADCPRCGAKEITFDLENQVQVSKRFDWQICLEVFCVCRACAKPTIFLVSQKNHDGSDFINNGLQDAGFAVNEIVKVERFVGIQDNNAEVPPEYLPENIDNIFQEGAACMAIGCYNAAATMFRLCLDLATKTLVPELGEGLNNRIKRNLGLRLPWLIDNGILPEALRDLSTCIKDNGNDGAHEGILLQEDAADILDFTFILLERLYTEPKRLELAALRRADRRKIEK</sequence>
<dbReference type="EMBL" id="CP021358">
    <property type="protein sequence ID" value="ART62852.1"/>
    <property type="molecule type" value="Genomic_DNA"/>
</dbReference>
<proteinExistence type="predicted"/>
<dbReference type="AlphaFoldDB" id="A0A240UP84"/>
<protein>
    <recommendedName>
        <fullName evidence="1">DUF4145 domain-containing protein</fullName>
    </recommendedName>
</protein>
<accession>A0A240UP84</accession>
<dbReference type="Pfam" id="PF13643">
    <property type="entry name" value="DUF4145"/>
    <property type="match status" value="1"/>
</dbReference>
<gene>
    <name evidence="2" type="ORF">B9H00_07140</name>
</gene>
<reference evidence="2 3" key="1">
    <citation type="submission" date="2017-05" db="EMBL/GenBank/DDBJ databases">
        <authorList>
            <person name="Song R."/>
            <person name="Chenine A.L."/>
            <person name="Ruprecht R.M."/>
        </authorList>
    </citation>
    <scope>NUCLEOTIDE SEQUENCE [LARGE SCALE GENOMIC DNA]</scope>
    <source>
        <strain evidence="2">SW32</strain>
    </source>
</reference>
<dbReference type="KEGG" id="kma:B9H00_07140"/>
<evidence type="ECO:0000259" key="1">
    <source>
        <dbReference type="Pfam" id="PF13643"/>
    </source>
</evidence>
<name>A0A240UP84_9GAMM</name>
<dbReference type="RefSeq" id="WP_086900071.1">
    <property type="nucleotide sequence ID" value="NZ_CP021358.1"/>
</dbReference>
<dbReference type="Proteomes" id="UP000194457">
    <property type="component" value="Chromosome"/>
</dbReference>
<organism evidence="2 3">
    <name type="scientific">Kushneria marisflavi</name>
    <dbReference type="NCBI Taxonomy" id="157779"/>
    <lineage>
        <taxon>Bacteria</taxon>
        <taxon>Pseudomonadati</taxon>
        <taxon>Pseudomonadota</taxon>
        <taxon>Gammaproteobacteria</taxon>
        <taxon>Oceanospirillales</taxon>
        <taxon>Halomonadaceae</taxon>
        <taxon>Kushneria</taxon>
    </lineage>
</organism>
<evidence type="ECO:0000313" key="3">
    <source>
        <dbReference type="Proteomes" id="UP000194457"/>
    </source>
</evidence>
<dbReference type="InterPro" id="IPR025285">
    <property type="entry name" value="DUF4145"/>
</dbReference>